<dbReference type="Pfam" id="PF00024">
    <property type="entry name" value="PAN_1"/>
    <property type="match status" value="1"/>
</dbReference>
<dbReference type="EnsemblMetazoa" id="PPA34945.1">
    <property type="protein sequence ID" value="PPA34945.1"/>
    <property type="gene ID" value="WBGene00273314"/>
</dbReference>
<keyword evidence="4" id="KW-0966">Cell projection</keyword>
<dbReference type="PANTHER" id="PTHR22920">
    <property type="entry name" value="MAJOR SPERM PROTEIN"/>
    <property type="match status" value="1"/>
</dbReference>
<dbReference type="InterPro" id="IPR051155">
    <property type="entry name" value="Nematode_MSP"/>
</dbReference>
<protein>
    <submittedName>
        <fullName evidence="7">Major sperm protein</fullName>
    </submittedName>
</protein>
<dbReference type="GO" id="GO:0005856">
    <property type="term" value="C:cytoskeleton"/>
    <property type="evidence" value="ECO:0007669"/>
    <property type="project" value="UniProtKB-SubCell"/>
</dbReference>
<dbReference type="SUPFAM" id="SSF49354">
    <property type="entry name" value="PapD-like"/>
    <property type="match status" value="1"/>
</dbReference>
<evidence type="ECO:0000256" key="5">
    <source>
        <dbReference type="ARBA" id="ARBA00037744"/>
    </source>
</evidence>
<comment type="subcellular location">
    <subcellularLocation>
        <location evidence="6">Cell projection</location>
        <location evidence="6">Pseudopodium</location>
    </subcellularLocation>
    <subcellularLocation>
        <location evidence="1">Cytoplasm</location>
        <location evidence="1">Cytoskeleton</location>
    </subcellularLocation>
</comment>
<dbReference type="PROSITE" id="PS50202">
    <property type="entry name" value="MSP"/>
    <property type="match status" value="1"/>
</dbReference>
<evidence type="ECO:0000256" key="4">
    <source>
        <dbReference type="ARBA" id="ARBA00023273"/>
    </source>
</evidence>
<sequence>MAQSVPPGDIATQPGTKIVFNAPYDDKHTYHIKVTNSSARRIGWAFKTTNMKRLGVDPAAGVLDPKENALIAVSCDAFAYGQEDTNNDRVTIEWTNTPDGAAKQFRREWFQGDGMAGSSCFTAGAWNTVRYLAGDIVAAPSLTACQDLCLQNEQCAAASYSTTASTCALLGADTGKVFRCPSPGTLYVRDPACAAATTTTTSSSTSTSTASSTSASTVTTTTSTAATTTTLGIDHECANTCLIQVTRESSVEPVMIVDTWPMCMISCPSGSMTARGADGIWFDVPSNVLACYGDVYHKPSTDLKWCSPTTPYVGYLDPDYWVTIVVQCAGSAVVPPVRANTSTCPIIADNPACATPAFTDPGCNPQLHKCTMPTRNGDTVECPMGAGGLFITTTGNATSGRLECVEGQWWDGDNVYTADTAVHCKTCADVHFGNPPGYNPDDVTPVRSADGLSYTCAAPYGVWLGYHPADVPDTFYMRRTTEFKCVAPDYLWYSPGADQGTQPTAMIADWVARGEAYDVGCSNNAQFGWGACPLPKWVEPACDARLHKCSAVAVSGNYLQCPTGYGVIVTATNAAPSCLWVCTNNQWTGCGTPIAPATAVHCKTCADPEINWNSFTGNGVLPERSADGLNYVCPAPYTRVTMAYVPAGTSDMYMRNTTRFLCFQSSYEWNSPGSDNGPMPTAMVKDFVNNGDTYNIGCDG</sequence>
<comment type="function">
    <text evidence="5">Central component in molecular interactions underlying sperm crawling. Forms an extensive filament system that extends from sperm villipoda, along the leading edge of the pseudopod.</text>
</comment>
<dbReference type="InterPro" id="IPR003609">
    <property type="entry name" value="Pan_app"/>
</dbReference>
<dbReference type="AlphaFoldDB" id="A0A2A6C8U6"/>
<dbReference type="Proteomes" id="UP000005239">
    <property type="component" value="Unassembled WGS sequence"/>
</dbReference>
<evidence type="ECO:0000313" key="8">
    <source>
        <dbReference type="Proteomes" id="UP000005239"/>
    </source>
</evidence>
<accession>A0A2A6C8U6</accession>
<dbReference type="Pfam" id="PF00635">
    <property type="entry name" value="Motile_Sperm"/>
    <property type="match status" value="1"/>
</dbReference>
<keyword evidence="2" id="KW-0963">Cytoplasm</keyword>
<reference evidence="7" key="2">
    <citation type="submission" date="2022-06" db="UniProtKB">
        <authorList>
            <consortium name="EnsemblMetazoa"/>
        </authorList>
    </citation>
    <scope>IDENTIFICATION</scope>
    <source>
        <strain evidence="7">PS312</strain>
    </source>
</reference>
<keyword evidence="8" id="KW-1185">Reference proteome</keyword>
<dbReference type="InterPro" id="IPR013783">
    <property type="entry name" value="Ig-like_fold"/>
</dbReference>
<gene>
    <name evidence="7" type="primary">WBGene00273314</name>
</gene>
<keyword evidence="3" id="KW-0206">Cytoskeleton</keyword>
<evidence type="ECO:0000256" key="3">
    <source>
        <dbReference type="ARBA" id="ARBA00023212"/>
    </source>
</evidence>
<organism evidence="7 8">
    <name type="scientific">Pristionchus pacificus</name>
    <name type="common">Parasitic nematode worm</name>
    <dbReference type="NCBI Taxonomy" id="54126"/>
    <lineage>
        <taxon>Eukaryota</taxon>
        <taxon>Metazoa</taxon>
        <taxon>Ecdysozoa</taxon>
        <taxon>Nematoda</taxon>
        <taxon>Chromadorea</taxon>
        <taxon>Rhabditida</taxon>
        <taxon>Rhabditina</taxon>
        <taxon>Diplogasteromorpha</taxon>
        <taxon>Diplogasteroidea</taxon>
        <taxon>Neodiplogasteridae</taxon>
        <taxon>Pristionchus</taxon>
    </lineage>
</organism>
<evidence type="ECO:0000256" key="2">
    <source>
        <dbReference type="ARBA" id="ARBA00022490"/>
    </source>
</evidence>
<dbReference type="InterPro" id="IPR008962">
    <property type="entry name" value="PapD-like_sf"/>
</dbReference>
<dbReference type="Gene3D" id="3.50.4.10">
    <property type="entry name" value="Hepatocyte Growth Factor"/>
    <property type="match status" value="1"/>
</dbReference>
<evidence type="ECO:0000256" key="1">
    <source>
        <dbReference type="ARBA" id="ARBA00004245"/>
    </source>
</evidence>
<dbReference type="GO" id="GO:0031143">
    <property type="term" value="C:pseudopodium"/>
    <property type="evidence" value="ECO:0007669"/>
    <property type="project" value="UniProtKB-SubCell"/>
</dbReference>
<evidence type="ECO:0000313" key="7">
    <source>
        <dbReference type="EnsemblMetazoa" id="PPA34945.1"/>
    </source>
</evidence>
<evidence type="ECO:0000256" key="6">
    <source>
        <dbReference type="ARBA" id="ARBA00037818"/>
    </source>
</evidence>
<dbReference type="OrthoDB" id="5918453at2759"/>
<accession>A0A8R1YTA8</accession>
<dbReference type="PROSITE" id="PS50948">
    <property type="entry name" value="PAN"/>
    <property type="match status" value="1"/>
</dbReference>
<dbReference type="InterPro" id="IPR000535">
    <property type="entry name" value="MSP_dom"/>
</dbReference>
<dbReference type="Gene3D" id="2.60.40.10">
    <property type="entry name" value="Immunoglobulins"/>
    <property type="match status" value="1"/>
</dbReference>
<proteinExistence type="predicted"/>
<reference evidence="8" key="1">
    <citation type="journal article" date="2008" name="Nat. Genet.">
        <title>The Pristionchus pacificus genome provides a unique perspective on nematode lifestyle and parasitism.</title>
        <authorList>
            <person name="Dieterich C."/>
            <person name="Clifton S.W."/>
            <person name="Schuster L.N."/>
            <person name="Chinwalla A."/>
            <person name="Delehaunty K."/>
            <person name="Dinkelacker I."/>
            <person name="Fulton L."/>
            <person name="Fulton R."/>
            <person name="Godfrey J."/>
            <person name="Minx P."/>
            <person name="Mitreva M."/>
            <person name="Roeseler W."/>
            <person name="Tian H."/>
            <person name="Witte H."/>
            <person name="Yang S.P."/>
            <person name="Wilson R.K."/>
            <person name="Sommer R.J."/>
        </authorList>
    </citation>
    <scope>NUCLEOTIDE SEQUENCE [LARGE SCALE GENOMIC DNA]</scope>
    <source>
        <strain evidence="8">PS312</strain>
    </source>
</reference>
<name>A0A2A6C8U6_PRIPA</name>
<dbReference type="PANTHER" id="PTHR22920:SF7">
    <property type="entry name" value="MSP DOMAIN-CONTAINING PROTEIN-RELATED"/>
    <property type="match status" value="1"/>
</dbReference>